<dbReference type="SUPFAM" id="SSF109905">
    <property type="entry name" value="Surp module (SWAP domain)"/>
    <property type="match status" value="2"/>
</dbReference>
<feature type="compositionally biased region" description="Basic and acidic residues" evidence="7">
    <location>
        <begin position="509"/>
        <end position="528"/>
    </location>
</feature>
<comment type="caution">
    <text evidence="9">The sequence shown here is derived from an EMBL/GenBank/DDBJ whole genome shotgun (WGS) entry which is preliminary data.</text>
</comment>
<sequence>MAACRQGWMNNDSGILRKRDDDDELLVFGYSCKLFRDDEKALFIDQGRHLIPWMGDESLKIDRYDGRGALYDLKQYEALPGGHDANRWVGLSDAERRVEQLCDEERYRALHHNEEEEALYQGKDITRLHQALGSNSYGEVAFNYDEDPGCGKLEQKGEGEPTGEEVEGGDEPFIAPPELDIPVNMALPESIKLNAIIEKTALFISQQGAQMEILLKMKQANNPQFQFLSFDSLLHPYYRHLLMAIKTGRYRPKTQEQNREGDQDDGSDDHYLHPSLAPGSSRVELAPSIPSINYKPSADCAYSMLVNKIKNRQASFSVNPVQQPSASETPDPVVPIQYHQVIPDHFIQAAPVLYRHDPVSKETAAPSSTAYHQVDVTKTSHSGDSSDEDVYRKQAGSVGSGGHSSRSPSPEMFGVPPSDVQLIIDKMASYVAKNGRDFEAIVKSKGDVRFAFLDVNHPFFSYYQHKVSVYEKLEAPAVVPSVASGCSTSGKMEVDDSSQDTNVMAAASEDSHDSSDKSSDDSQHENCKPRPKPAPVSFSIKKPKESEALLLEKRSALPVEESSDEEEGQERDKDKAKVEEKKPEENVVKEEKDQKNEPEIIDLTESSAATVQQPVATNTTTVDENGSGKEKKGTADKAKWAEERVKDKLAAAAREKIAAAAREKQLQLERKRRAAAFLNMIRKDHPLGTDLPVIGPQLPDGAPVQRVSGDEGEVSSVPSPTSLSDVPSPQHVGNGRNFDFSQELEDRLSPKQNGDAQPQAASSYTRIQAIQYIAEKIQKATPPPKFSVWHAWLDVTLEELKAFPGVVINMVLNSKAELVDYFSEKCCQGGRRGEAADTSCLPQKSHYAVDRHCEEQKVTEKWKTIIFSYNGEAKWETSFHCAEGKHVNKGLHGL</sequence>
<dbReference type="FunCoup" id="A0A6L2Q501">
    <property type="interactions" value="1900"/>
</dbReference>
<evidence type="ECO:0000256" key="4">
    <source>
        <dbReference type="ARBA" id="ARBA00023015"/>
    </source>
</evidence>
<dbReference type="InterPro" id="IPR035967">
    <property type="entry name" value="SWAP/Surp_sf"/>
</dbReference>
<dbReference type="SMART" id="SM01141">
    <property type="entry name" value="DRY_EERY"/>
    <property type="match status" value="1"/>
</dbReference>
<keyword evidence="2" id="KW-0677">Repeat</keyword>
<dbReference type="SMART" id="SM00648">
    <property type="entry name" value="SWAP"/>
    <property type="match status" value="2"/>
</dbReference>
<dbReference type="Proteomes" id="UP000502823">
    <property type="component" value="Unassembled WGS sequence"/>
</dbReference>
<dbReference type="Gene3D" id="1.10.10.790">
    <property type="entry name" value="Surp module"/>
    <property type="match status" value="2"/>
</dbReference>
<dbReference type="InterPro" id="IPR040397">
    <property type="entry name" value="SWAP"/>
</dbReference>
<dbReference type="OrthoDB" id="5836667at2759"/>
<dbReference type="Pfam" id="PF01805">
    <property type="entry name" value="Surp"/>
    <property type="match status" value="2"/>
</dbReference>
<proteinExistence type="predicted"/>
<evidence type="ECO:0000256" key="5">
    <source>
        <dbReference type="ARBA" id="ARBA00023163"/>
    </source>
</evidence>
<protein>
    <recommendedName>
        <fullName evidence="8">SURP motif domain-containing protein</fullName>
    </recommendedName>
</protein>
<feature type="domain" description="SURP motif" evidence="8">
    <location>
        <begin position="196"/>
        <end position="238"/>
    </location>
</feature>
<dbReference type="PANTHER" id="PTHR13161">
    <property type="entry name" value="SPLICING FACTOR SUPPRESSOR OF WHITE APRICOT"/>
    <property type="match status" value="1"/>
</dbReference>
<feature type="compositionally biased region" description="Polar residues" evidence="7">
    <location>
        <begin position="365"/>
        <end position="383"/>
    </location>
</feature>
<evidence type="ECO:0000256" key="2">
    <source>
        <dbReference type="ARBA" id="ARBA00022737"/>
    </source>
</evidence>
<dbReference type="InterPro" id="IPR019147">
    <property type="entry name" value="SWAP_N_domain"/>
</dbReference>
<feature type="region of interest" description="Disordered" evidence="7">
    <location>
        <begin position="694"/>
        <end position="737"/>
    </location>
</feature>
<dbReference type="InParanoid" id="A0A6L2Q501"/>
<dbReference type="AlphaFoldDB" id="A0A6L2Q501"/>
<dbReference type="PROSITE" id="PS50128">
    <property type="entry name" value="SURP"/>
    <property type="match status" value="2"/>
</dbReference>
<feature type="compositionally biased region" description="Basic and acidic residues" evidence="7">
    <location>
        <begin position="542"/>
        <end position="555"/>
    </location>
</feature>
<evidence type="ECO:0000256" key="7">
    <source>
        <dbReference type="SAM" id="MobiDB-lite"/>
    </source>
</evidence>
<keyword evidence="4" id="KW-0805">Transcription regulation</keyword>
<dbReference type="GO" id="GO:0000395">
    <property type="term" value="P:mRNA 5'-splice site recognition"/>
    <property type="evidence" value="ECO:0007669"/>
    <property type="project" value="TreeGrafter"/>
</dbReference>
<dbReference type="GO" id="GO:0003723">
    <property type="term" value="F:RNA binding"/>
    <property type="evidence" value="ECO:0007669"/>
    <property type="project" value="UniProtKB-KW"/>
</dbReference>
<evidence type="ECO:0000313" key="9">
    <source>
        <dbReference type="EMBL" id="GFG39961.1"/>
    </source>
</evidence>
<evidence type="ECO:0000259" key="8">
    <source>
        <dbReference type="PROSITE" id="PS50128"/>
    </source>
</evidence>
<feature type="compositionally biased region" description="Basic and acidic residues" evidence="7">
    <location>
        <begin position="626"/>
        <end position="639"/>
    </location>
</feature>
<accession>A0A6L2Q501</accession>
<gene>
    <name evidence="9" type="ORF">Cfor_09018</name>
</gene>
<evidence type="ECO:0000313" key="10">
    <source>
        <dbReference type="Proteomes" id="UP000502823"/>
    </source>
</evidence>
<feature type="region of interest" description="Disordered" evidence="7">
    <location>
        <begin position="505"/>
        <end position="639"/>
    </location>
</feature>
<dbReference type="EMBL" id="BLKM01001294">
    <property type="protein sequence ID" value="GFG39961.1"/>
    <property type="molecule type" value="Genomic_DNA"/>
</dbReference>
<feature type="domain" description="SURP motif" evidence="8">
    <location>
        <begin position="423"/>
        <end position="463"/>
    </location>
</feature>
<keyword evidence="6" id="KW-0508">mRNA splicing</keyword>
<keyword evidence="1" id="KW-0507">mRNA processing</keyword>
<evidence type="ECO:0000256" key="3">
    <source>
        <dbReference type="ARBA" id="ARBA00022884"/>
    </source>
</evidence>
<dbReference type="InterPro" id="IPR000061">
    <property type="entry name" value="Surp"/>
</dbReference>
<organism evidence="9 10">
    <name type="scientific">Coptotermes formosanus</name>
    <name type="common">Formosan subterranean termite</name>
    <dbReference type="NCBI Taxonomy" id="36987"/>
    <lineage>
        <taxon>Eukaryota</taxon>
        <taxon>Metazoa</taxon>
        <taxon>Ecdysozoa</taxon>
        <taxon>Arthropoda</taxon>
        <taxon>Hexapoda</taxon>
        <taxon>Insecta</taxon>
        <taxon>Pterygota</taxon>
        <taxon>Neoptera</taxon>
        <taxon>Polyneoptera</taxon>
        <taxon>Dictyoptera</taxon>
        <taxon>Blattodea</taxon>
        <taxon>Blattoidea</taxon>
        <taxon>Termitoidae</taxon>
        <taxon>Rhinotermitidae</taxon>
        <taxon>Coptotermes</taxon>
    </lineage>
</organism>
<name>A0A6L2Q501_COPFO</name>
<dbReference type="PANTHER" id="PTHR13161:SF15">
    <property type="entry name" value="SPLICING FACTOR, SUPPRESSOR OF WHITE-APRICOT HOMOLOG"/>
    <property type="match status" value="1"/>
</dbReference>
<feature type="compositionally biased region" description="Polar residues" evidence="7">
    <location>
        <begin position="716"/>
        <end position="727"/>
    </location>
</feature>
<keyword evidence="10" id="KW-1185">Reference proteome</keyword>
<evidence type="ECO:0000256" key="1">
    <source>
        <dbReference type="ARBA" id="ARBA00022664"/>
    </source>
</evidence>
<reference evidence="10" key="1">
    <citation type="submission" date="2020-01" db="EMBL/GenBank/DDBJ databases">
        <title>Draft genome sequence of the Termite Coptotermes fromosanus.</title>
        <authorList>
            <person name="Itakura S."/>
            <person name="Yosikawa Y."/>
            <person name="Umezawa K."/>
        </authorList>
    </citation>
    <scope>NUCLEOTIDE SEQUENCE [LARGE SCALE GENOMIC DNA]</scope>
</reference>
<feature type="region of interest" description="Disordered" evidence="7">
    <location>
        <begin position="360"/>
        <end position="414"/>
    </location>
</feature>
<dbReference type="Pfam" id="PF09750">
    <property type="entry name" value="DRY_EERY"/>
    <property type="match status" value="1"/>
</dbReference>
<feature type="compositionally biased region" description="Polar residues" evidence="7">
    <location>
        <begin position="604"/>
        <end position="624"/>
    </location>
</feature>
<feature type="region of interest" description="Disordered" evidence="7">
    <location>
        <begin position="249"/>
        <end position="283"/>
    </location>
</feature>
<keyword evidence="3" id="KW-0694">RNA-binding</keyword>
<feature type="compositionally biased region" description="Basic and acidic residues" evidence="7">
    <location>
        <begin position="570"/>
        <end position="598"/>
    </location>
</feature>
<evidence type="ECO:0000256" key="6">
    <source>
        <dbReference type="ARBA" id="ARBA00023187"/>
    </source>
</evidence>
<keyword evidence="5" id="KW-0804">Transcription</keyword>